<protein>
    <submittedName>
        <fullName evidence="2">Uncharacterized protein</fullName>
    </submittedName>
</protein>
<comment type="caution">
    <text evidence="2">The sequence shown here is derived from an EMBL/GenBank/DDBJ whole genome shotgun (WGS) entry which is preliminary data.</text>
</comment>
<organism evidence="2 3">
    <name type="scientific">Frankia nepalensis</name>
    <dbReference type="NCBI Taxonomy" id="1836974"/>
    <lineage>
        <taxon>Bacteria</taxon>
        <taxon>Bacillati</taxon>
        <taxon>Actinomycetota</taxon>
        <taxon>Actinomycetes</taxon>
        <taxon>Frankiales</taxon>
        <taxon>Frankiaceae</taxon>
        <taxon>Frankia</taxon>
    </lineage>
</organism>
<dbReference type="EMBL" id="JAEACQ010000242">
    <property type="protein sequence ID" value="MBL7630120.1"/>
    <property type="molecule type" value="Genomic_DNA"/>
</dbReference>
<name>A0A937USB9_9ACTN</name>
<accession>A0A937USB9</accession>
<proteinExistence type="predicted"/>
<evidence type="ECO:0000313" key="2">
    <source>
        <dbReference type="EMBL" id="MBL7630120.1"/>
    </source>
</evidence>
<evidence type="ECO:0000313" key="3">
    <source>
        <dbReference type="Proteomes" id="UP000604475"/>
    </source>
</evidence>
<dbReference type="Proteomes" id="UP000604475">
    <property type="component" value="Unassembled WGS sequence"/>
</dbReference>
<reference evidence="2" key="1">
    <citation type="submission" date="2020-12" db="EMBL/GenBank/DDBJ databases">
        <title>Genomic characterization of non-nitrogen-fixing Frankia strains.</title>
        <authorList>
            <person name="Carlos-Shanley C."/>
            <person name="Guerra T."/>
            <person name="Hahn D."/>
        </authorList>
    </citation>
    <scope>NUCLEOTIDE SEQUENCE</scope>
    <source>
        <strain evidence="2">CN6</strain>
    </source>
</reference>
<sequence length="79" mass="8393">MAPPGDAYSGAHRPATTYEGGGLIPQPVDLSTNYREPNSCYSIVRVNSEGTAFVPLFDAKPLCGDPITPERMNQLLGVA</sequence>
<dbReference type="AlphaFoldDB" id="A0A937USB9"/>
<evidence type="ECO:0000256" key="1">
    <source>
        <dbReference type="SAM" id="MobiDB-lite"/>
    </source>
</evidence>
<dbReference type="RefSeq" id="WP_203031806.1">
    <property type="nucleotide sequence ID" value="NZ_JAEACQ010000242.1"/>
</dbReference>
<keyword evidence="3" id="KW-1185">Reference proteome</keyword>
<feature type="region of interest" description="Disordered" evidence="1">
    <location>
        <begin position="1"/>
        <end position="27"/>
    </location>
</feature>
<gene>
    <name evidence="2" type="ORF">I7412_23725</name>
</gene>